<feature type="compositionally biased region" description="Basic and acidic residues" evidence="1">
    <location>
        <begin position="229"/>
        <end position="241"/>
    </location>
</feature>
<dbReference type="AlphaFoldDB" id="A0AAN6N9Z3"/>
<evidence type="ECO:0000256" key="1">
    <source>
        <dbReference type="SAM" id="MobiDB-lite"/>
    </source>
</evidence>
<feature type="region of interest" description="Disordered" evidence="1">
    <location>
        <begin position="229"/>
        <end position="253"/>
    </location>
</feature>
<name>A0AAN6N9Z3_9PEZI</name>
<dbReference type="InterPro" id="IPR038883">
    <property type="entry name" value="AN11006-like"/>
</dbReference>
<accession>A0AAN6N9Z3</accession>
<keyword evidence="3" id="KW-1185">Reference proteome</keyword>
<dbReference type="EMBL" id="MU853796">
    <property type="protein sequence ID" value="KAK3940448.1"/>
    <property type="molecule type" value="Genomic_DNA"/>
</dbReference>
<gene>
    <name evidence="2" type="ORF">QBC46DRAFT_385406</name>
</gene>
<dbReference type="PANTHER" id="PTHR42085:SF8">
    <property type="entry name" value="F-BOX DOMAIN-CONTAINING PROTEIN"/>
    <property type="match status" value="1"/>
</dbReference>
<dbReference type="Proteomes" id="UP001303473">
    <property type="component" value="Unassembled WGS sequence"/>
</dbReference>
<dbReference type="PANTHER" id="PTHR42085">
    <property type="entry name" value="F-BOX DOMAIN-CONTAINING PROTEIN"/>
    <property type="match status" value="1"/>
</dbReference>
<proteinExistence type="predicted"/>
<comment type="caution">
    <text evidence="2">The sequence shown here is derived from an EMBL/GenBank/DDBJ whole genome shotgun (WGS) entry which is preliminary data.</text>
</comment>
<sequence length="266" mass="30857">MIYAQLLRTPEAVDVCEIWNELPKLDVALLRVCRQVHDEAAHFLYSTNTFCFLERCDDFQDDEDDLQENLCRRWLLSIGKSNALSMRHLELRIRDERPAKYYADLTNDIAERAPHLRRLALVVEKHAAVRQCLHDDHYVQRWEPNCIMIISVWALLSLKPSIQKLQSLNLLLLAGHPRETFLNRVCGLFGVRIQAIERHQARRKGDRSGTLWQEKVWYTGVPCGGDQGRRVLRPGEQHEEESPVENSGLPVSDVGREVQNADMQVW</sequence>
<reference evidence="3" key="1">
    <citation type="journal article" date="2023" name="Mol. Phylogenet. Evol.">
        <title>Genome-scale phylogeny and comparative genomics of the fungal order Sordariales.</title>
        <authorList>
            <person name="Hensen N."/>
            <person name="Bonometti L."/>
            <person name="Westerberg I."/>
            <person name="Brannstrom I.O."/>
            <person name="Guillou S."/>
            <person name="Cros-Aarteil S."/>
            <person name="Calhoun S."/>
            <person name="Haridas S."/>
            <person name="Kuo A."/>
            <person name="Mondo S."/>
            <person name="Pangilinan J."/>
            <person name="Riley R."/>
            <person name="LaButti K."/>
            <person name="Andreopoulos B."/>
            <person name="Lipzen A."/>
            <person name="Chen C."/>
            <person name="Yan M."/>
            <person name="Daum C."/>
            <person name="Ng V."/>
            <person name="Clum A."/>
            <person name="Steindorff A."/>
            <person name="Ohm R.A."/>
            <person name="Martin F."/>
            <person name="Silar P."/>
            <person name="Natvig D.O."/>
            <person name="Lalanne C."/>
            <person name="Gautier V."/>
            <person name="Ament-Velasquez S.L."/>
            <person name="Kruys A."/>
            <person name="Hutchinson M.I."/>
            <person name="Powell A.J."/>
            <person name="Barry K."/>
            <person name="Miller A.N."/>
            <person name="Grigoriev I.V."/>
            <person name="Debuchy R."/>
            <person name="Gladieux P."/>
            <person name="Hiltunen Thoren M."/>
            <person name="Johannesson H."/>
        </authorList>
    </citation>
    <scope>NUCLEOTIDE SEQUENCE [LARGE SCALE GENOMIC DNA]</scope>
    <source>
        <strain evidence="3">CBS 340.73</strain>
    </source>
</reference>
<evidence type="ECO:0000313" key="2">
    <source>
        <dbReference type="EMBL" id="KAK3940448.1"/>
    </source>
</evidence>
<organism evidence="2 3">
    <name type="scientific">Diplogelasinospora grovesii</name>
    <dbReference type="NCBI Taxonomy" id="303347"/>
    <lineage>
        <taxon>Eukaryota</taxon>
        <taxon>Fungi</taxon>
        <taxon>Dikarya</taxon>
        <taxon>Ascomycota</taxon>
        <taxon>Pezizomycotina</taxon>
        <taxon>Sordariomycetes</taxon>
        <taxon>Sordariomycetidae</taxon>
        <taxon>Sordariales</taxon>
        <taxon>Diplogelasinosporaceae</taxon>
        <taxon>Diplogelasinospora</taxon>
    </lineage>
</organism>
<evidence type="ECO:0000313" key="3">
    <source>
        <dbReference type="Proteomes" id="UP001303473"/>
    </source>
</evidence>
<protein>
    <submittedName>
        <fullName evidence="2">Uncharacterized protein</fullName>
    </submittedName>
</protein>